<reference evidence="3" key="1">
    <citation type="submission" date="2020-11" db="EMBL/GenBank/DDBJ databases">
        <authorList>
            <person name="Tran Van P."/>
        </authorList>
    </citation>
    <scope>NUCLEOTIDE SEQUENCE</scope>
</reference>
<accession>A0A7R9MAA9</accession>
<evidence type="ECO:0000313" key="4">
    <source>
        <dbReference type="Proteomes" id="UP000728032"/>
    </source>
</evidence>
<organism evidence="3">
    <name type="scientific">Oppiella nova</name>
    <dbReference type="NCBI Taxonomy" id="334625"/>
    <lineage>
        <taxon>Eukaryota</taxon>
        <taxon>Metazoa</taxon>
        <taxon>Ecdysozoa</taxon>
        <taxon>Arthropoda</taxon>
        <taxon>Chelicerata</taxon>
        <taxon>Arachnida</taxon>
        <taxon>Acari</taxon>
        <taxon>Acariformes</taxon>
        <taxon>Sarcoptiformes</taxon>
        <taxon>Oribatida</taxon>
        <taxon>Brachypylina</taxon>
        <taxon>Oppioidea</taxon>
        <taxon>Oppiidae</taxon>
        <taxon>Oppiella</taxon>
    </lineage>
</organism>
<dbReference type="Pfam" id="PF02737">
    <property type="entry name" value="3HCDH_N"/>
    <property type="match status" value="1"/>
</dbReference>
<dbReference type="InterPro" id="IPR036291">
    <property type="entry name" value="NAD(P)-bd_dom_sf"/>
</dbReference>
<dbReference type="SUPFAM" id="SSF51735">
    <property type="entry name" value="NAD(P)-binding Rossmann-fold domains"/>
    <property type="match status" value="1"/>
</dbReference>
<dbReference type="EMBL" id="OC925940">
    <property type="protein sequence ID" value="CAD7656437.1"/>
    <property type="molecule type" value="Genomic_DNA"/>
</dbReference>
<proteinExistence type="predicted"/>
<dbReference type="AlphaFoldDB" id="A0A7R9MAA9"/>
<dbReference type="Gene3D" id="3.40.50.720">
    <property type="entry name" value="NAD(P)-binding Rossmann-like Domain"/>
    <property type="match status" value="1"/>
</dbReference>
<evidence type="ECO:0000313" key="3">
    <source>
        <dbReference type="EMBL" id="CAD7656437.1"/>
    </source>
</evidence>
<gene>
    <name evidence="3" type="ORF">ONB1V03_LOCUS13074</name>
</gene>
<name>A0A7R9MAA9_9ACAR</name>
<feature type="region of interest" description="Disordered" evidence="1">
    <location>
        <begin position="380"/>
        <end position="409"/>
    </location>
</feature>
<keyword evidence="4" id="KW-1185">Reference proteome</keyword>
<sequence>MSQKIGIVGSGLIGRSWAMLFAASEFSVAIYDVIHENVDTALVDIQAQLNNLESKGLLRGKINEIREWMESWTAVEVIICRSMDLGTNCAMNGNHGEDYSVMNDNEAAALLTSLWGSKLSHCEPNGANHKFITDCLPNNITILSEQTAQKIVTSNGSNITAYALIPISGVEVPLEEYILPEVVNITPMNTPSTPSPALLLPNDSQIDKICSNSETTDASKASKSVMDSGGGTESTGSTTDNIIYASIAEANICKCEPHLCERGTCCQDCAVQRLFDKKTDLDLKDVKTDDTFVDNGDDHHLSDEFKDCDNSEDNAIDGSDSSNDNQYFVATEDNEDNGLIDTFDSSCHDLTHKSTEEVVVECEDKSQTKVITDWYELQTMGTPSKSATSSPVITAAKPPKPWNKSKEVN</sequence>
<dbReference type="GO" id="GO:0006631">
    <property type="term" value="P:fatty acid metabolic process"/>
    <property type="evidence" value="ECO:0007669"/>
    <property type="project" value="InterPro"/>
</dbReference>
<dbReference type="Proteomes" id="UP000728032">
    <property type="component" value="Unassembled WGS sequence"/>
</dbReference>
<feature type="region of interest" description="Disordered" evidence="1">
    <location>
        <begin position="214"/>
        <end position="237"/>
    </location>
</feature>
<dbReference type="OrthoDB" id="2021159at2759"/>
<evidence type="ECO:0000256" key="1">
    <source>
        <dbReference type="SAM" id="MobiDB-lite"/>
    </source>
</evidence>
<protein>
    <recommendedName>
        <fullName evidence="2">3-hydroxyacyl-CoA dehydrogenase NAD binding domain-containing protein</fullName>
    </recommendedName>
</protein>
<feature type="non-terminal residue" evidence="3">
    <location>
        <position position="409"/>
    </location>
</feature>
<feature type="compositionally biased region" description="Polar residues" evidence="1">
    <location>
        <begin position="380"/>
        <end position="392"/>
    </location>
</feature>
<dbReference type="EMBL" id="CAJPVJ010011115">
    <property type="protein sequence ID" value="CAG2173624.1"/>
    <property type="molecule type" value="Genomic_DNA"/>
</dbReference>
<evidence type="ECO:0000259" key="2">
    <source>
        <dbReference type="Pfam" id="PF02737"/>
    </source>
</evidence>
<feature type="domain" description="3-hydroxyacyl-CoA dehydrogenase NAD binding" evidence="2">
    <location>
        <begin position="4"/>
        <end position="64"/>
    </location>
</feature>
<dbReference type="GO" id="GO:0070403">
    <property type="term" value="F:NAD+ binding"/>
    <property type="evidence" value="ECO:0007669"/>
    <property type="project" value="InterPro"/>
</dbReference>
<dbReference type="InterPro" id="IPR006176">
    <property type="entry name" value="3-OHacyl-CoA_DH_NAD-bd"/>
</dbReference>